<dbReference type="PRINTS" id="PR01607">
    <property type="entry name" value="APYRASEFAMLY"/>
</dbReference>
<protein>
    <recommendedName>
        <fullName evidence="2">5'-Nucleotidase C-terminal domain-containing protein</fullName>
    </recommendedName>
</protein>
<dbReference type="AlphaFoldDB" id="A0A497E1G5"/>
<evidence type="ECO:0000313" key="4">
    <source>
        <dbReference type="Proteomes" id="UP000279422"/>
    </source>
</evidence>
<dbReference type="Pfam" id="PF02872">
    <property type="entry name" value="5_nucleotid_C"/>
    <property type="match status" value="1"/>
</dbReference>
<dbReference type="InterPro" id="IPR036907">
    <property type="entry name" value="5'-Nucleotdase_C_sf"/>
</dbReference>
<dbReference type="Gene3D" id="3.90.780.10">
    <property type="entry name" value="5'-Nucleotidase, C-terminal domain"/>
    <property type="match status" value="1"/>
</dbReference>
<gene>
    <name evidence="3" type="ORF">DRJ00_08440</name>
</gene>
<dbReference type="GO" id="GO:0009166">
    <property type="term" value="P:nucleotide catabolic process"/>
    <property type="evidence" value="ECO:0007669"/>
    <property type="project" value="InterPro"/>
</dbReference>
<dbReference type="EMBL" id="QMPZ01000181">
    <property type="protein sequence ID" value="RLE07267.1"/>
    <property type="molecule type" value="Genomic_DNA"/>
</dbReference>
<keyword evidence="1" id="KW-0547">Nucleotide-binding</keyword>
<feature type="domain" description="5'-Nucleotidase C-terminal" evidence="2">
    <location>
        <begin position="130"/>
        <end position="315"/>
    </location>
</feature>
<sequence length="357" mass="39762">SEVNVNQDIISVAQNAVDDLKNKGCDIIIGLTHIGTRLDRELARKVNGIDIIVGGHSHEYIYETVRNTIIVQDGAKSEYLGVLKFTFKDSKIMNPVWQRVLLDSTVGYDNNIHDLMAQYMEKYSNSLSQVIGESTLNLDARKDVVRCRESNIGNLIADSWLEWFTDADVALVSGGSIRGDKIYPAGKITYLTVNEILAFRNEVIKVEMSGADLKQVLEVSASALRVKGDGCQELYRTASGGFLQVGGLKITIDLTKPPFCAVYSDQNISKIINPGSRIVNVEIYQNGIWIPQDLSTTYTVLVNAWTAGGGDGHYIFLKEDISKEHTTMFTTDILSNYIQHHIKISPQIEKRINFVNK</sequence>
<dbReference type="InterPro" id="IPR008334">
    <property type="entry name" value="5'-Nucleotdase_C"/>
</dbReference>
<dbReference type="PANTHER" id="PTHR11575">
    <property type="entry name" value="5'-NUCLEOTIDASE-RELATED"/>
    <property type="match status" value="1"/>
</dbReference>
<evidence type="ECO:0000313" key="3">
    <source>
        <dbReference type="EMBL" id="RLE07267.1"/>
    </source>
</evidence>
<dbReference type="SUPFAM" id="SSF56300">
    <property type="entry name" value="Metallo-dependent phosphatases"/>
    <property type="match status" value="1"/>
</dbReference>
<dbReference type="Gene3D" id="3.60.21.10">
    <property type="match status" value="1"/>
</dbReference>
<dbReference type="Proteomes" id="UP000279422">
    <property type="component" value="Unassembled WGS sequence"/>
</dbReference>
<dbReference type="PANTHER" id="PTHR11575:SF24">
    <property type="entry name" value="5'-NUCLEOTIDASE"/>
    <property type="match status" value="1"/>
</dbReference>
<dbReference type="InterPro" id="IPR029052">
    <property type="entry name" value="Metallo-depent_PP-like"/>
</dbReference>
<comment type="caution">
    <text evidence="3">The sequence shown here is derived from an EMBL/GenBank/DDBJ whole genome shotgun (WGS) entry which is preliminary data.</text>
</comment>
<dbReference type="GO" id="GO:0000166">
    <property type="term" value="F:nucleotide binding"/>
    <property type="evidence" value="ECO:0007669"/>
    <property type="project" value="UniProtKB-KW"/>
</dbReference>
<reference evidence="3 4" key="1">
    <citation type="submission" date="2018-06" db="EMBL/GenBank/DDBJ databases">
        <title>Extensive metabolic versatility and redundancy in microbially diverse, dynamic hydrothermal sediments.</title>
        <authorList>
            <person name="Dombrowski N."/>
            <person name="Teske A."/>
            <person name="Baker B.J."/>
        </authorList>
    </citation>
    <scope>NUCLEOTIDE SEQUENCE [LARGE SCALE GENOMIC DNA]</scope>
    <source>
        <strain evidence="3">B47_G16</strain>
    </source>
</reference>
<evidence type="ECO:0000256" key="1">
    <source>
        <dbReference type="RuleBase" id="RU362119"/>
    </source>
</evidence>
<dbReference type="GO" id="GO:0016787">
    <property type="term" value="F:hydrolase activity"/>
    <property type="evidence" value="ECO:0007669"/>
    <property type="project" value="UniProtKB-KW"/>
</dbReference>
<comment type="similarity">
    <text evidence="1">Belongs to the 5'-nucleotidase family.</text>
</comment>
<feature type="non-terminal residue" evidence="3">
    <location>
        <position position="1"/>
    </location>
</feature>
<keyword evidence="1" id="KW-0378">Hydrolase</keyword>
<evidence type="ECO:0000259" key="2">
    <source>
        <dbReference type="Pfam" id="PF02872"/>
    </source>
</evidence>
<dbReference type="SUPFAM" id="SSF55816">
    <property type="entry name" value="5'-nucleotidase (syn. UDP-sugar hydrolase), C-terminal domain"/>
    <property type="match status" value="1"/>
</dbReference>
<dbReference type="InterPro" id="IPR006179">
    <property type="entry name" value="5_nucleotidase/apyrase"/>
</dbReference>
<organism evidence="3 4">
    <name type="scientific">Aerophobetes bacterium</name>
    <dbReference type="NCBI Taxonomy" id="2030807"/>
    <lineage>
        <taxon>Bacteria</taxon>
        <taxon>Candidatus Aerophobota</taxon>
    </lineage>
</organism>
<proteinExistence type="inferred from homology"/>
<accession>A0A497E1G5</accession>
<name>A0A497E1G5_UNCAE</name>